<evidence type="ECO:0000313" key="1">
    <source>
        <dbReference type="EMBL" id="RRD01284.1"/>
    </source>
</evidence>
<evidence type="ECO:0000313" key="2">
    <source>
        <dbReference type="Proteomes" id="UP000267535"/>
    </source>
</evidence>
<dbReference type="Proteomes" id="UP000267535">
    <property type="component" value="Unassembled WGS sequence"/>
</dbReference>
<dbReference type="OrthoDB" id="1074493at2"/>
<organism evidence="1 2">
    <name type="scientific">Amphritea balenae</name>
    <dbReference type="NCBI Taxonomy" id="452629"/>
    <lineage>
        <taxon>Bacteria</taxon>
        <taxon>Pseudomonadati</taxon>
        <taxon>Pseudomonadota</taxon>
        <taxon>Gammaproteobacteria</taxon>
        <taxon>Oceanospirillales</taxon>
        <taxon>Oceanospirillaceae</taxon>
        <taxon>Amphritea</taxon>
    </lineage>
</organism>
<gene>
    <name evidence="1" type="ORF">EHS89_01610</name>
</gene>
<dbReference type="RefSeq" id="WP_124924357.1">
    <property type="nucleotide sequence ID" value="NZ_BMOH01000001.1"/>
</dbReference>
<proteinExistence type="predicted"/>
<protein>
    <submittedName>
        <fullName evidence="1">Uncharacterized protein</fullName>
    </submittedName>
</protein>
<comment type="caution">
    <text evidence="1">The sequence shown here is derived from an EMBL/GenBank/DDBJ whole genome shotgun (WGS) entry which is preliminary data.</text>
</comment>
<dbReference type="AlphaFoldDB" id="A0A3P1SVR3"/>
<accession>A0A3P1SVR3</accession>
<name>A0A3P1SVR3_9GAMM</name>
<keyword evidence="2" id="KW-1185">Reference proteome</keyword>
<reference evidence="1 2" key="1">
    <citation type="submission" date="2018-11" db="EMBL/GenBank/DDBJ databases">
        <title>The draft genome sequence of Amphritea balenae JAMM 1525T.</title>
        <authorList>
            <person name="Fang Z."/>
            <person name="Zhang Y."/>
            <person name="Han X."/>
        </authorList>
    </citation>
    <scope>NUCLEOTIDE SEQUENCE [LARGE SCALE GENOMIC DNA]</scope>
    <source>
        <strain evidence="1 2">JAMM 1525</strain>
    </source>
</reference>
<sequence length="140" mass="16408">MDLREQLVCIALDWQKKFGVSPAITSTISEYDAALIVGMSEQEYSEYMQERTAVSRGHDFEFNGVRYQIKAHRPSGKPGSKITNAGKANNYDWDILIWFRYDQFYVPEEAWLWQREEYIDMFGQKPRISPADMRLGKQLI</sequence>
<dbReference type="EMBL" id="RQXV01000001">
    <property type="protein sequence ID" value="RRD01284.1"/>
    <property type="molecule type" value="Genomic_DNA"/>
</dbReference>